<name>A7EP89_SCLS1</name>
<accession>A7EP89</accession>
<dbReference type="EMBL" id="CH476629">
    <property type="protein sequence ID" value="EDO04655.1"/>
    <property type="molecule type" value="Genomic_DNA"/>
</dbReference>
<dbReference type="KEGG" id="ssl:SS1G_07138"/>
<evidence type="ECO:0000313" key="1">
    <source>
        <dbReference type="EMBL" id="EDO04655.1"/>
    </source>
</evidence>
<organism evidence="1 2">
    <name type="scientific">Sclerotinia sclerotiorum (strain ATCC 18683 / 1980 / Ss-1)</name>
    <name type="common">White mold</name>
    <name type="synonym">Whetzelinia sclerotiorum</name>
    <dbReference type="NCBI Taxonomy" id="665079"/>
    <lineage>
        <taxon>Eukaryota</taxon>
        <taxon>Fungi</taxon>
        <taxon>Dikarya</taxon>
        <taxon>Ascomycota</taxon>
        <taxon>Pezizomycotina</taxon>
        <taxon>Leotiomycetes</taxon>
        <taxon>Helotiales</taxon>
        <taxon>Sclerotiniaceae</taxon>
        <taxon>Sclerotinia</taxon>
    </lineage>
</organism>
<dbReference type="InParanoid" id="A7EP89"/>
<dbReference type="HOGENOM" id="CLU_2401012_0_0_1"/>
<dbReference type="AlphaFoldDB" id="A7EP89"/>
<evidence type="ECO:0000313" key="2">
    <source>
        <dbReference type="Proteomes" id="UP000001312"/>
    </source>
</evidence>
<keyword evidence="2" id="KW-1185">Reference proteome</keyword>
<protein>
    <submittedName>
        <fullName evidence="1">Uncharacterized protein</fullName>
    </submittedName>
</protein>
<dbReference type="Proteomes" id="UP000001312">
    <property type="component" value="Unassembled WGS sequence"/>
</dbReference>
<gene>
    <name evidence="1" type="ORF">SS1G_07138</name>
</gene>
<sequence length="93" mass="10398">MDTSARESRRSLVCRPAAEGSLALPQKCRYLLVFRDDFEPLRGTWVARCPANLSVLKLEDICLVALVQVFQNGDNVVKSFATTLDIFNSSLCF</sequence>
<dbReference type="RefSeq" id="XP_001591692.1">
    <property type="nucleotide sequence ID" value="XM_001591642.1"/>
</dbReference>
<dbReference type="GeneID" id="5487818"/>
<proteinExistence type="predicted"/>
<reference evidence="2" key="1">
    <citation type="journal article" date="2011" name="PLoS Genet.">
        <title>Genomic analysis of the necrotrophic fungal pathogens Sclerotinia sclerotiorum and Botrytis cinerea.</title>
        <authorList>
            <person name="Amselem J."/>
            <person name="Cuomo C.A."/>
            <person name="van Kan J.A."/>
            <person name="Viaud M."/>
            <person name="Benito E.P."/>
            <person name="Couloux A."/>
            <person name="Coutinho P.M."/>
            <person name="de Vries R.P."/>
            <person name="Dyer P.S."/>
            <person name="Fillinger S."/>
            <person name="Fournier E."/>
            <person name="Gout L."/>
            <person name="Hahn M."/>
            <person name="Kohn L."/>
            <person name="Lapalu N."/>
            <person name="Plummer K.M."/>
            <person name="Pradier J.M."/>
            <person name="Quevillon E."/>
            <person name="Sharon A."/>
            <person name="Simon A."/>
            <person name="ten Have A."/>
            <person name="Tudzynski B."/>
            <person name="Tudzynski P."/>
            <person name="Wincker P."/>
            <person name="Andrew M."/>
            <person name="Anthouard V."/>
            <person name="Beever R.E."/>
            <person name="Beffa R."/>
            <person name="Benoit I."/>
            <person name="Bouzid O."/>
            <person name="Brault B."/>
            <person name="Chen Z."/>
            <person name="Choquer M."/>
            <person name="Collemare J."/>
            <person name="Cotton P."/>
            <person name="Danchin E.G."/>
            <person name="Da Silva C."/>
            <person name="Gautier A."/>
            <person name="Giraud C."/>
            <person name="Giraud T."/>
            <person name="Gonzalez C."/>
            <person name="Grossetete S."/>
            <person name="Guldener U."/>
            <person name="Henrissat B."/>
            <person name="Howlett B.J."/>
            <person name="Kodira C."/>
            <person name="Kretschmer M."/>
            <person name="Lappartient A."/>
            <person name="Leroch M."/>
            <person name="Levis C."/>
            <person name="Mauceli E."/>
            <person name="Neuveglise C."/>
            <person name="Oeser B."/>
            <person name="Pearson M."/>
            <person name="Poulain J."/>
            <person name="Poussereau N."/>
            <person name="Quesneville H."/>
            <person name="Rascle C."/>
            <person name="Schumacher J."/>
            <person name="Segurens B."/>
            <person name="Sexton A."/>
            <person name="Silva E."/>
            <person name="Sirven C."/>
            <person name="Soanes D.M."/>
            <person name="Talbot N.J."/>
            <person name="Templeton M."/>
            <person name="Yandava C."/>
            <person name="Yarden O."/>
            <person name="Zeng Q."/>
            <person name="Rollins J.A."/>
            <person name="Lebrun M.H."/>
            <person name="Dickman M."/>
        </authorList>
    </citation>
    <scope>NUCLEOTIDE SEQUENCE [LARGE SCALE GENOMIC DNA]</scope>
    <source>
        <strain evidence="2">ATCC 18683 / 1980 / Ss-1</strain>
    </source>
</reference>